<dbReference type="InterPro" id="IPR012338">
    <property type="entry name" value="Beta-lactam/transpept-like"/>
</dbReference>
<dbReference type="EMBL" id="CP118157">
    <property type="protein sequence ID" value="WOF22862.1"/>
    <property type="molecule type" value="Genomic_DNA"/>
</dbReference>
<evidence type="ECO:0000313" key="2">
    <source>
        <dbReference type="EMBL" id="WOF22862.1"/>
    </source>
</evidence>
<dbReference type="SUPFAM" id="SSF56601">
    <property type="entry name" value="beta-lactamase/transpeptidase-like"/>
    <property type="match status" value="1"/>
</dbReference>
<protein>
    <submittedName>
        <fullName evidence="2">Serine hydrolase</fullName>
    </submittedName>
</protein>
<dbReference type="InterPro" id="IPR001466">
    <property type="entry name" value="Beta-lactam-related"/>
</dbReference>
<proteinExistence type="predicted"/>
<reference evidence="2 3" key="1">
    <citation type="submission" date="2023-02" db="EMBL/GenBank/DDBJ databases">
        <title>Microbacterium betulae sp. nov., isolated from birch wood.</title>
        <authorList>
            <person name="Pasciak M."/>
            <person name="Pawlik K.J."/>
            <person name="Martynowski D."/>
            <person name="Laczmanski L."/>
            <person name="Ciekot J."/>
            <person name="Szponar B."/>
            <person name="Wojcik-Fatla A."/>
            <person name="Mackiewicz B."/>
            <person name="Farian E."/>
            <person name="Cholewa G."/>
            <person name="Cholewa A."/>
            <person name="Dutkiewicz J."/>
        </authorList>
    </citation>
    <scope>NUCLEOTIDE SEQUENCE [LARGE SCALE GENOMIC DNA]</scope>
    <source>
        <strain evidence="2 3">AB</strain>
    </source>
</reference>
<evidence type="ECO:0000313" key="3">
    <source>
        <dbReference type="Proteomes" id="UP001305498"/>
    </source>
</evidence>
<gene>
    <name evidence="2" type="ORF">N8K70_15935</name>
</gene>
<dbReference type="KEGG" id="mbet:N8K70_15935"/>
<dbReference type="GO" id="GO:0016787">
    <property type="term" value="F:hydrolase activity"/>
    <property type="evidence" value="ECO:0007669"/>
    <property type="project" value="UniProtKB-KW"/>
</dbReference>
<organism evidence="2 3">
    <name type="scientific">Microbacterium betulae</name>
    <dbReference type="NCBI Taxonomy" id="2981139"/>
    <lineage>
        <taxon>Bacteria</taxon>
        <taxon>Bacillati</taxon>
        <taxon>Actinomycetota</taxon>
        <taxon>Actinomycetes</taxon>
        <taxon>Micrococcales</taxon>
        <taxon>Microbacteriaceae</taxon>
        <taxon>Microbacterium</taxon>
    </lineage>
</organism>
<sequence>MAVPHEVRSTASQPAYASVVYTGSSPNPAGRGTHVSSVGISHHPERVGERAEAYVARGDYAGIEWHIERGGEVLSAGRAGLADPLEGVALPDVPIYRIYSMTKPLVAAVAVMLVDEGRLRLSDPVARHVPEFGDPQVREADGTTRPARTPLLVEHLFTHRSGLSYNWQQTPVSGLYAERVRFQDEHSLEDLVKSLAGVPLFADPGTVWHYSHSLDVLGHIVAVVEGKPLAAVLEERLFAPLGTTDTGYFVPESERGRILPMFTEPGDPGAGSLGYAPPPMLYPADDPDYARGGLGLFSTLPDYVKLARFLIGGRDPRGERLLSKAGVEALWTDRLAPAQTPISIAGLPKYHGYGFGLGGRVLVRPSDSPFSSVQGEAGWEGAGTTYFWLDPKNDITGVVLSQYLGQRFPLGEDIRAAFYESLDGTSAPHDG</sequence>
<keyword evidence="3" id="KW-1185">Reference proteome</keyword>
<dbReference type="RefSeq" id="WP_317139334.1">
    <property type="nucleotide sequence ID" value="NZ_CP118157.1"/>
</dbReference>
<dbReference type="Gene3D" id="3.40.710.10">
    <property type="entry name" value="DD-peptidase/beta-lactamase superfamily"/>
    <property type="match status" value="1"/>
</dbReference>
<dbReference type="Pfam" id="PF00144">
    <property type="entry name" value="Beta-lactamase"/>
    <property type="match status" value="1"/>
</dbReference>
<name>A0AA97I6Q1_9MICO</name>
<feature type="domain" description="Beta-lactamase-related" evidence="1">
    <location>
        <begin position="51"/>
        <end position="406"/>
    </location>
</feature>
<dbReference type="AlphaFoldDB" id="A0AA97I6Q1"/>
<dbReference type="PANTHER" id="PTHR43283">
    <property type="entry name" value="BETA-LACTAMASE-RELATED"/>
    <property type="match status" value="1"/>
</dbReference>
<dbReference type="PANTHER" id="PTHR43283:SF3">
    <property type="entry name" value="BETA-LACTAMASE FAMILY PROTEIN (AFU_ORTHOLOGUE AFUA_5G07500)"/>
    <property type="match status" value="1"/>
</dbReference>
<evidence type="ECO:0000259" key="1">
    <source>
        <dbReference type="Pfam" id="PF00144"/>
    </source>
</evidence>
<dbReference type="Proteomes" id="UP001305498">
    <property type="component" value="Chromosome"/>
</dbReference>
<keyword evidence="2" id="KW-0378">Hydrolase</keyword>
<dbReference type="InterPro" id="IPR050789">
    <property type="entry name" value="Diverse_Enzym_Activities"/>
</dbReference>
<accession>A0AA97I6Q1</accession>